<dbReference type="Proteomes" id="UP001331515">
    <property type="component" value="Unassembled WGS sequence"/>
</dbReference>
<comment type="subcellular location">
    <subcellularLocation>
        <location evidence="1">Cell membrane</location>
    </subcellularLocation>
</comment>
<accession>A0AAN8D2H1</accession>
<protein>
    <recommendedName>
        <fullName evidence="4">SCN5A-like C-terminal IQ motif domain-containing protein</fullName>
    </recommendedName>
</protein>
<comment type="caution">
    <text evidence="5">The sequence shown here is derived from an EMBL/GenBank/DDBJ whole genome shotgun (WGS) entry which is preliminary data.</text>
</comment>
<evidence type="ECO:0000259" key="4">
    <source>
        <dbReference type="Pfam" id="PF24609"/>
    </source>
</evidence>
<sequence>MSVRILMVCCPQVSYEPISSTLRRKQEEVSAVVIQRSYRKHLLRRVIRLAALRFRTGGGAEGLLFGEPRPPQVQLQSDILLHAAPPPPPA</sequence>
<evidence type="ECO:0000256" key="3">
    <source>
        <dbReference type="ARBA" id="ARBA00023136"/>
    </source>
</evidence>
<evidence type="ECO:0000256" key="2">
    <source>
        <dbReference type="ARBA" id="ARBA00022475"/>
    </source>
</evidence>
<dbReference type="InterPro" id="IPR058542">
    <property type="entry name" value="IQ_SCN5A_C"/>
</dbReference>
<proteinExistence type="predicted"/>
<dbReference type="EMBL" id="JAURVH010001527">
    <property type="protein sequence ID" value="KAK5914622.1"/>
    <property type="molecule type" value="Genomic_DNA"/>
</dbReference>
<dbReference type="FunFam" id="1.20.5.1190:FF:000001">
    <property type="entry name" value="Sodium channel protein"/>
    <property type="match status" value="1"/>
</dbReference>
<organism evidence="5 6">
    <name type="scientific">Champsocephalus gunnari</name>
    <name type="common">Mackerel icefish</name>
    <dbReference type="NCBI Taxonomy" id="52237"/>
    <lineage>
        <taxon>Eukaryota</taxon>
        <taxon>Metazoa</taxon>
        <taxon>Chordata</taxon>
        <taxon>Craniata</taxon>
        <taxon>Vertebrata</taxon>
        <taxon>Euteleostomi</taxon>
        <taxon>Actinopterygii</taxon>
        <taxon>Neopterygii</taxon>
        <taxon>Teleostei</taxon>
        <taxon>Neoteleostei</taxon>
        <taxon>Acanthomorphata</taxon>
        <taxon>Eupercaria</taxon>
        <taxon>Perciformes</taxon>
        <taxon>Notothenioidei</taxon>
        <taxon>Channichthyidae</taxon>
        <taxon>Champsocephalus</taxon>
    </lineage>
</organism>
<keyword evidence="2" id="KW-1003">Cell membrane</keyword>
<keyword evidence="3" id="KW-0472">Membrane</keyword>
<keyword evidence="6" id="KW-1185">Reference proteome</keyword>
<gene>
    <name evidence="5" type="ORF">CgunFtcFv8_009047</name>
</gene>
<dbReference type="AlphaFoldDB" id="A0AAN8D2H1"/>
<evidence type="ECO:0000313" key="6">
    <source>
        <dbReference type="Proteomes" id="UP001331515"/>
    </source>
</evidence>
<name>A0AAN8D2H1_CHAGU</name>
<dbReference type="Pfam" id="PF24609">
    <property type="entry name" value="IQ_SCN5A_C"/>
    <property type="match status" value="1"/>
</dbReference>
<evidence type="ECO:0000256" key="1">
    <source>
        <dbReference type="ARBA" id="ARBA00004236"/>
    </source>
</evidence>
<dbReference type="PROSITE" id="PS50096">
    <property type="entry name" value="IQ"/>
    <property type="match status" value="1"/>
</dbReference>
<feature type="domain" description="SCN5A-like C-terminal IQ motif" evidence="4">
    <location>
        <begin position="20"/>
        <end position="48"/>
    </location>
</feature>
<reference evidence="5 6" key="1">
    <citation type="journal article" date="2023" name="Mol. Biol. Evol.">
        <title>Genomics of Secondarily Temperate Adaptation in the Only Non-Antarctic Icefish.</title>
        <authorList>
            <person name="Rivera-Colon A.G."/>
            <person name="Rayamajhi N."/>
            <person name="Minhas B.F."/>
            <person name="Madrigal G."/>
            <person name="Bilyk K.T."/>
            <person name="Yoon V."/>
            <person name="Hune M."/>
            <person name="Gregory S."/>
            <person name="Cheng C.H.C."/>
            <person name="Catchen J.M."/>
        </authorList>
    </citation>
    <scope>NUCLEOTIDE SEQUENCE [LARGE SCALE GENOMIC DNA]</scope>
    <source>
        <tissue evidence="5">White muscle</tissue>
    </source>
</reference>
<evidence type="ECO:0000313" key="5">
    <source>
        <dbReference type="EMBL" id="KAK5914622.1"/>
    </source>
</evidence>
<dbReference type="Gene3D" id="1.20.5.1190">
    <property type="entry name" value="iswi atpase"/>
    <property type="match status" value="1"/>
</dbReference>